<dbReference type="Gene3D" id="2.60.120.620">
    <property type="entry name" value="q2cbj1_9rhob like domain"/>
    <property type="match status" value="1"/>
</dbReference>
<dbReference type="SUPFAM" id="SSF51197">
    <property type="entry name" value="Clavaminate synthase-like"/>
    <property type="match status" value="1"/>
</dbReference>
<sequence>DAECLNYCLTKKESQQFEQDGFFIVKNALPSELVENLISAVDRLLRQHREKNGIAEHETVNMLDFVGKDELFLELLDWPKTFPKVWGILGWNIQLYHSHMVITPPRSENEKLPKRRLSWHQDSGRLNIELQGDPRPRVSLKVAFFLSDTSELGCGNFSIVPGSHQSNELKIPQDNVSDPEGALAVRVPPGTAVFFDRRLWHSASPNYSNITRKVLFYGYSYRWLRPRDDMTVEHLIDQCDPIRQQLLGASTGGMGYTSPQERDVPLKPWLSEHLGVEAVAP</sequence>
<reference evidence="1" key="1">
    <citation type="submission" date="2018-05" db="EMBL/GenBank/DDBJ databases">
        <authorList>
            <person name="Lanie J.A."/>
            <person name="Ng W.-L."/>
            <person name="Kazmierczak K.M."/>
            <person name="Andrzejewski T.M."/>
            <person name="Davidsen T.M."/>
            <person name="Wayne K.J."/>
            <person name="Tettelin H."/>
            <person name="Glass J.I."/>
            <person name="Rusch D."/>
            <person name="Podicherti R."/>
            <person name="Tsui H.-C.T."/>
            <person name="Winkler M.E."/>
        </authorList>
    </citation>
    <scope>NUCLEOTIDE SEQUENCE</scope>
</reference>
<organism evidence="1">
    <name type="scientific">marine metagenome</name>
    <dbReference type="NCBI Taxonomy" id="408172"/>
    <lineage>
        <taxon>unclassified sequences</taxon>
        <taxon>metagenomes</taxon>
        <taxon>ecological metagenomes</taxon>
    </lineage>
</organism>
<feature type="non-terminal residue" evidence="1">
    <location>
        <position position="1"/>
    </location>
</feature>
<dbReference type="AlphaFoldDB" id="A0A382E0R7"/>
<dbReference type="PANTHER" id="PTHR20883">
    <property type="entry name" value="PHYTANOYL-COA DIOXYGENASE DOMAIN CONTAINING 1"/>
    <property type="match status" value="1"/>
</dbReference>
<evidence type="ECO:0008006" key="2">
    <source>
        <dbReference type="Google" id="ProtNLM"/>
    </source>
</evidence>
<name>A0A382E0R7_9ZZZZ</name>
<dbReference type="PANTHER" id="PTHR20883:SF46">
    <property type="entry name" value="PHYTANOYL-COA HYDROXYLASE"/>
    <property type="match status" value="1"/>
</dbReference>
<protein>
    <recommendedName>
        <fullName evidence="2">Phytanoyl-CoA dioxygenase family protein</fullName>
    </recommendedName>
</protein>
<proteinExistence type="predicted"/>
<accession>A0A382E0R7</accession>
<gene>
    <name evidence="1" type="ORF">METZ01_LOCUS196883</name>
</gene>
<dbReference type="Pfam" id="PF05721">
    <property type="entry name" value="PhyH"/>
    <property type="match status" value="1"/>
</dbReference>
<dbReference type="EMBL" id="UINC01041997">
    <property type="protein sequence ID" value="SVB44029.1"/>
    <property type="molecule type" value="Genomic_DNA"/>
</dbReference>
<evidence type="ECO:0000313" key="1">
    <source>
        <dbReference type="EMBL" id="SVB44029.1"/>
    </source>
</evidence>
<dbReference type="InterPro" id="IPR008775">
    <property type="entry name" value="Phytyl_CoA_dOase-like"/>
</dbReference>